<accession>A0ACC0BX89</accession>
<evidence type="ECO:0000313" key="1">
    <source>
        <dbReference type="EMBL" id="KAI5677235.1"/>
    </source>
</evidence>
<keyword evidence="2" id="KW-1185">Reference proteome</keyword>
<name>A0ACC0BX89_CATRO</name>
<evidence type="ECO:0000313" key="2">
    <source>
        <dbReference type="Proteomes" id="UP001060085"/>
    </source>
</evidence>
<dbReference type="Proteomes" id="UP001060085">
    <property type="component" value="Linkage Group LG02"/>
</dbReference>
<protein>
    <submittedName>
        <fullName evidence="1">Uncharacterized protein</fullName>
    </submittedName>
</protein>
<comment type="caution">
    <text evidence="1">The sequence shown here is derived from an EMBL/GenBank/DDBJ whole genome shotgun (WGS) entry which is preliminary data.</text>
</comment>
<sequence>MPLLPLNHLQKMGIFSTFLILTGQIITIYLPSSTSQPQQPPAITGVCNGILVSYIYTTSSQVPPTFLPSELTQQPYRFQSTLFLQNNGLEELKSWQVFVGFQHKEILVSADRAVLADGTPFPADVSNGTVFAGRFPETDLKTAVQTAGDFNKMQARIELVGTEFGVAPPTAPLPNNITLVNDGYSCSSFDTSQGINVTSVCCIKDLNAEKPSIPEEDFPPRQVGDLTIMYDVQRAYNNNYWAEVTISNHNNNSRIDSWHLSWEWMRDEFIYAMKGAYPAVVDVSECIFGSQGRYYQEMDFSTVLNCERRPTIIDLPLERTNDTELGMIPFCCRNGTILPPAVDSSKSKSVFQIQVFKMDPDLNRTAFSPPQNWMIRGASDTNYGYQCAPPVRVNPSLFLNPRGLSSEVAAIASWQVICNITRSPEKKPKCCVSFSAFFNESAIPCNTCACGCNVNPENVCNATASALLVSPDQLLIPFDNRTKLTVARAEINNRIFPNPLPCGDNCGVSINWHLLSDFEKGWTARITLFNWGETDIADWFAAVQLDKALPGLEGVYSINSTTMPESNDTLLLYGFPGLNYLNKEREGSNPKKDFRVPGSQQSIIAFTKKKTPEIKVAPGDGFPSKVFFNGEECSLPSLLPSGFGQSMTAASTSFSILLCLLVLMVLWQ</sequence>
<gene>
    <name evidence="1" type="ORF">M9H77_08185</name>
</gene>
<organism evidence="1 2">
    <name type="scientific">Catharanthus roseus</name>
    <name type="common">Madagascar periwinkle</name>
    <name type="synonym">Vinca rosea</name>
    <dbReference type="NCBI Taxonomy" id="4058"/>
    <lineage>
        <taxon>Eukaryota</taxon>
        <taxon>Viridiplantae</taxon>
        <taxon>Streptophyta</taxon>
        <taxon>Embryophyta</taxon>
        <taxon>Tracheophyta</taxon>
        <taxon>Spermatophyta</taxon>
        <taxon>Magnoliopsida</taxon>
        <taxon>eudicotyledons</taxon>
        <taxon>Gunneridae</taxon>
        <taxon>Pentapetalae</taxon>
        <taxon>asterids</taxon>
        <taxon>lamiids</taxon>
        <taxon>Gentianales</taxon>
        <taxon>Apocynaceae</taxon>
        <taxon>Rauvolfioideae</taxon>
        <taxon>Vinceae</taxon>
        <taxon>Catharanthinae</taxon>
        <taxon>Catharanthus</taxon>
    </lineage>
</organism>
<proteinExistence type="predicted"/>
<reference evidence="2" key="1">
    <citation type="journal article" date="2023" name="Nat. Plants">
        <title>Single-cell RNA sequencing provides a high-resolution roadmap for understanding the multicellular compartmentation of specialized metabolism.</title>
        <authorList>
            <person name="Sun S."/>
            <person name="Shen X."/>
            <person name="Li Y."/>
            <person name="Li Y."/>
            <person name="Wang S."/>
            <person name="Li R."/>
            <person name="Zhang H."/>
            <person name="Shen G."/>
            <person name="Guo B."/>
            <person name="Wei J."/>
            <person name="Xu J."/>
            <person name="St-Pierre B."/>
            <person name="Chen S."/>
            <person name="Sun C."/>
        </authorList>
    </citation>
    <scope>NUCLEOTIDE SEQUENCE [LARGE SCALE GENOMIC DNA]</scope>
</reference>
<dbReference type="EMBL" id="CM044702">
    <property type="protein sequence ID" value="KAI5677235.1"/>
    <property type="molecule type" value="Genomic_DNA"/>
</dbReference>